<keyword evidence="2" id="KW-0812">Transmembrane</keyword>
<evidence type="ECO:0000256" key="3">
    <source>
        <dbReference type="ARBA" id="ARBA00022824"/>
    </source>
</evidence>
<protein>
    <recommendedName>
        <fullName evidence="6">Reticulon domain-containing protein</fullName>
    </recommendedName>
</protein>
<proteinExistence type="predicted"/>
<accession>A0A9D5A3T2</accession>
<sequence>MLLTGFFAGLTLAAIAFMSISPHCEFKSQTHVYFYAQMVNVDVKWSSSILVLALLFLWSNAHTFIHKTPPHIPLVHLPEEPFLQFASALRIEINRGFSALRFNWKKQHWREGVGFLSKKIERLHDVGFVAILTAAANMTGYLDLVYASHHEHLDILPWHVPTGFAGCCCHLVVKSWLLQELLNNSGLTAVELLAKALAKAVGYTEVKKKIPADFHGELLKDLDAFLAGQKNAVNVSLKVATELPSLQQRQVAYEVNMR</sequence>
<dbReference type="GO" id="GO:0009617">
    <property type="term" value="P:response to bacterium"/>
    <property type="evidence" value="ECO:0007669"/>
    <property type="project" value="InterPro"/>
</dbReference>
<keyword evidence="5" id="KW-0472">Membrane</keyword>
<dbReference type="AlphaFoldDB" id="A0A9D5A3T2"/>
<evidence type="ECO:0000259" key="6">
    <source>
        <dbReference type="Pfam" id="PF02453"/>
    </source>
</evidence>
<evidence type="ECO:0000313" key="7">
    <source>
        <dbReference type="EMBL" id="KAI5393218.1"/>
    </source>
</evidence>
<feature type="domain" description="Reticulon" evidence="6">
    <location>
        <begin position="46"/>
        <end position="101"/>
    </location>
</feature>
<organism evidence="7 8">
    <name type="scientific">Pisum sativum</name>
    <name type="common">Garden pea</name>
    <name type="synonym">Lathyrus oleraceus</name>
    <dbReference type="NCBI Taxonomy" id="3888"/>
    <lineage>
        <taxon>Eukaryota</taxon>
        <taxon>Viridiplantae</taxon>
        <taxon>Streptophyta</taxon>
        <taxon>Embryophyta</taxon>
        <taxon>Tracheophyta</taxon>
        <taxon>Spermatophyta</taxon>
        <taxon>Magnoliopsida</taxon>
        <taxon>eudicotyledons</taxon>
        <taxon>Gunneridae</taxon>
        <taxon>Pentapetalae</taxon>
        <taxon>rosids</taxon>
        <taxon>fabids</taxon>
        <taxon>Fabales</taxon>
        <taxon>Fabaceae</taxon>
        <taxon>Papilionoideae</taxon>
        <taxon>50 kb inversion clade</taxon>
        <taxon>NPAAA clade</taxon>
        <taxon>Hologalegina</taxon>
        <taxon>IRL clade</taxon>
        <taxon>Fabeae</taxon>
        <taxon>Lathyrus</taxon>
    </lineage>
</organism>
<gene>
    <name evidence="7" type="ORF">KIW84_060369</name>
</gene>
<dbReference type="EMBL" id="JAMSHJ010000006">
    <property type="protein sequence ID" value="KAI5393218.1"/>
    <property type="molecule type" value="Genomic_DNA"/>
</dbReference>
<dbReference type="InterPro" id="IPR045064">
    <property type="entry name" value="Reticulon-like"/>
</dbReference>
<dbReference type="Pfam" id="PF02453">
    <property type="entry name" value="Reticulon"/>
    <property type="match status" value="1"/>
</dbReference>
<keyword evidence="3" id="KW-0256">Endoplasmic reticulum</keyword>
<evidence type="ECO:0000256" key="2">
    <source>
        <dbReference type="ARBA" id="ARBA00022692"/>
    </source>
</evidence>
<dbReference type="PANTHER" id="PTHR10994">
    <property type="entry name" value="RETICULON"/>
    <property type="match status" value="1"/>
</dbReference>
<comment type="caution">
    <text evidence="7">The sequence shown here is derived from an EMBL/GenBank/DDBJ whole genome shotgun (WGS) entry which is preliminary data.</text>
</comment>
<evidence type="ECO:0000256" key="4">
    <source>
        <dbReference type="ARBA" id="ARBA00022989"/>
    </source>
</evidence>
<evidence type="ECO:0000256" key="1">
    <source>
        <dbReference type="ARBA" id="ARBA00004477"/>
    </source>
</evidence>
<dbReference type="Proteomes" id="UP001058974">
    <property type="component" value="Chromosome 6"/>
</dbReference>
<name>A0A9D5A3T2_PEA</name>
<evidence type="ECO:0000256" key="5">
    <source>
        <dbReference type="ARBA" id="ARBA00023136"/>
    </source>
</evidence>
<reference evidence="7 8" key="1">
    <citation type="journal article" date="2022" name="Nat. Genet.">
        <title>Improved pea reference genome and pan-genome highlight genomic features and evolutionary characteristics.</title>
        <authorList>
            <person name="Yang T."/>
            <person name="Liu R."/>
            <person name="Luo Y."/>
            <person name="Hu S."/>
            <person name="Wang D."/>
            <person name="Wang C."/>
            <person name="Pandey M.K."/>
            <person name="Ge S."/>
            <person name="Xu Q."/>
            <person name="Li N."/>
            <person name="Li G."/>
            <person name="Huang Y."/>
            <person name="Saxena R.K."/>
            <person name="Ji Y."/>
            <person name="Li M."/>
            <person name="Yan X."/>
            <person name="He Y."/>
            <person name="Liu Y."/>
            <person name="Wang X."/>
            <person name="Xiang C."/>
            <person name="Varshney R.K."/>
            <person name="Ding H."/>
            <person name="Gao S."/>
            <person name="Zong X."/>
        </authorList>
    </citation>
    <scope>NUCLEOTIDE SEQUENCE [LARGE SCALE GENOMIC DNA]</scope>
    <source>
        <strain evidence="7 8">cv. Zhongwan 6</strain>
    </source>
</reference>
<dbReference type="Gramene" id="Psat06G0036900-T1">
    <property type="protein sequence ID" value="KAI5393218.1"/>
    <property type="gene ID" value="KIW84_060369"/>
</dbReference>
<comment type="subcellular location">
    <subcellularLocation>
        <location evidence="1">Endoplasmic reticulum membrane</location>
        <topology evidence="1">Multi-pass membrane protein</topology>
    </subcellularLocation>
</comment>
<dbReference type="InterPro" id="IPR003388">
    <property type="entry name" value="Reticulon"/>
</dbReference>
<evidence type="ECO:0000313" key="8">
    <source>
        <dbReference type="Proteomes" id="UP001058974"/>
    </source>
</evidence>
<keyword evidence="4" id="KW-1133">Transmembrane helix</keyword>
<dbReference type="PANTHER" id="PTHR10994:SF193">
    <property type="entry name" value="RETICULON-LIKE PROTEIN"/>
    <property type="match status" value="1"/>
</dbReference>
<keyword evidence="8" id="KW-1185">Reference proteome</keyword>